<sequence>MSRVVVLRQDEPLSVDSDRLADMFVDLGEARAAHLISVSVERLEELMVCLDLAVVQVRPGDCVDLVGQIRALGDSLGLIGLSIAARGVSRAVQTGDAVAVAATMERLRRIAQRSFRIAAELQHRSG</sequence>
<comment type="caution">
    <text evidence="1">The sequence shown here is derived from an EMBL/GenBank/DDBJ whole genome shotgun (WGS) entry which is preliminary data.</text>
</comment>
<gene>
    <name evidence="1" type="ORF">EV216_10297</name>
</gene>
<protein>
    <recommendedName>
        <fullName evidence="3">Hpt domain-containing protein</fullName>
    </recommendedName>
</protein>
<keyword evidence="2" id="KW-1185">Reference proteome</keyword>
<proteinExistence type="predicted"/>
<dbReference type="EMBL" id="SLVM01000002">
    <property type="protein sequence ID" value="TCM87544.1"/>
    <property type="molecule type" value="Genomic_DNA"/>
</dbReference>
<dbReference type="AlphaFoldDB" id="A0A4V2R579"/>
<accession>A0A4V2R579</accession>
<evidence type="ECO:0008006" key="3">
    <source>
        <dbReference type="Google" id="ProtNLM"/>
    </source>
</evidence>
<organism evidence="1 2">
    <name type="scientific">Rhodovulum steppense</name>
    <dbReference type="NCBI Taxonomy" id="540251"/>
    <lineage>
        <taxon>Bacteria</taxon>
        <taxon>Pseudomonadati</taxon>
        <taxon>Pseudomonadota</taxon>
        <taxon>Alphaproteobacteria</taxon>
        <taxon>Rhodobacterales</taxon>
        <taxon>Paracoccaceae</taxon>
        <taxon>Rhodovulum</taxon>
    </lineage>
</organism>
<evidence type="ECO:0000313" key="2">
    <source>
        <dbReference type="Proteomes" id="UP000295277"/>
    </source>
</evidence>
<dbReference type="Proteomes" id="UP000295277">
    <property type="component" value="Unassembled WGS sequence"/>
</dbReference>
<reference evidence="1 2" key="1">
    <citation type="submission" date="2019-03" db="EMBL/GenBank/DDBJ databases">
        <title>Genomic Encyclopedia of Type Strains, Phase IV (KMG-IV): sequencing the most valuable type-strain genomes for metagenomic binning, comparative biology and taxonomic classification.</title>
        <authorList>
            <person name="Goeker M."/>
        </authorList>
    </citation>
    <scope>NUCLEOTIDE SEQUENCE [LARGE SCALE GENOMIC DNA]</scope>
    <source>
        <strain evidence="1 2">DSM 21153</strain>
    </source>
</reference>
<name>A0A4V2R579_9RHOB</name>
<evidence type="ECO:0000313" key="1">
    <source>
        <dbReference type="EMBL" id="TCM87544.1"/>
    </source>
</evidence>